<keyword evidence="2" id="KW-1185">Reference proteome</keyword>
<accession>A0ACC3TBX9</accession>
<protein>
    <submittedName>
        <fullName evidence="1">Kinase-like domain-containing protein</fullName>
    </submittedName>
</protein>
<sequence>MTSLIQDHYEPLELIGRGSFGQIRKVRHRADGHVLVRKEISYCRMSQREKSQLLAELKILKGLRHPNIVQYMHHERVQETEEVHLYMEYCGGGDLAQLIKTCRDAGQFVPERIVWSILTQLVLALYRCHYGMDPPPLNDLFAPPEDSPPIPSTVILHRDIKPENIFLDADNAVKLGDFGLSKMLDSEHSLATTYVGTPYYMSPEVLLDQPYAPQSDIWSLGCVIYELCALQPPFTGKSHIQLAQKIKEGRFASLPAGYSAPLQRLVAACLSLSPHKRPTTHILLQSELIRLHRREREMVEMHQMLKSREEVLAAREQGIAAKEREITESWDAERERYENEVRTRLREELEGLFREAVESRARDLVESHLLSQSQSLGPEPIASEWDDDNVRTAVTTPRSSLKSRHSISDLREAYITSVAPSPADIPMSYSPFPSASPLGTFHAKMTRTPVRSRLAYAINAESPPASPSASPSLPTMVQLKSTNSAPTIATTNTFTGNKRNRLSGGSSRPLHTLHENVDIAARRPATSLGIGLGAATTRAKFLANATDSGKKDGMGRTIIDIQRDAERRQLSLDVGRPPVSPSSAIRRNDRTWLVNKDGDGDIPSPFLRRWERSAQITSEF</sequence>
<organism evidence="1 2">
    <name type="scientific">Lipomyces kononenkoae</name>
    <name type="common">Yeast</name>
    <dbReference type="NCBI Taxonomy" id="34357"/>
    <lineage>
        <taxon>Eukaryota</taxon>
        <taxon>Fungi</taxon>
        <taxon>Dikarya</taxon>
        <taxon>Ascomycota</taxon>
        <taxon>Saccharomycotina</taxon>
        <taxon>Lipomycetes</taxon>
        <taxon>Lipomycetales</taxon>
        <taxon>Lipomycetaceae</taxon>
        <taxon>Lipomyces</taxon>
    </lineage>
</organism>
<evidence type="ECO:0000313" key="1">
    <source>
        <dbReference type="EMBL" id="KAK9241412.1"/>
    </source>
</evidence>
<dbReference type="EMBL" id="MU971335">
    <property type="protein sequence ID" value="KAK9241412.1"/>
    <property type="molecule type" value="Genomic_DNA"/>
</dbReference>
<gene>
    <name evidence="1" type="ORF">V1525DRAFT_393081</name>
</gene>
<evidence type="ECO:0000313" key="2">
    <source>
        <dbReference type="Proteomes" id="UP001433508"/>
    </source>
</evidence>
<reference evidence="2" key="1">
    <citation type="journal article" date="2024" name="Front. Bioeng. Biotechnol.">
        <title>Genome-scale model development and genomic sequencing of the oleaginous clade Lipomyces.</title>
        <authorList>
            <person name="Czajka J.J."/>
            <person name="Han Y."/>
            <person name="Kim J."/>
            <person name="Mondo S.J."/>
            <person name="Hofstad B.A."/>
            <person name="Robles A."/>
            <person name="Haridas S."/>
            <person name="Riley R."/>
            <person name="LaButti K."/>
            <person name="Pangilinan J."/>
            <person name="Andreopoulos W."/>
            <person name="Lipzen A."/>
            <person name="Yan J."/>
            <person name="Wang M."/>
            <person name="Ng V."/>
            <person name="Grigoriev I.V."/>
            <person name="Spatafora J.W."/>
            <person name="Magnuson J.K."/>
            <person name="Baker S.E."/>
            <person name="Pomraning K.R."/>
        </authorList>
    </citation>
    <scope>NUCLEOTIDE SEQUENCE [LARGE SCALE GENOMIC DNA]</scope>
    <source>
        <strain evidence="2">CBS 7786</strain>
    </source>
</reference>
<comment type="caution">
    <text evidence="1">The sequence shown here is derived from an EMBL/GenBank/DDBJ whole genome shotgun (WGS) entry which is preliminary data.</text>
</comment>
<proteinExistence type="predicted"/>
<dbReference type="Proteomes" id="UP001433508">
    <property type="component" value="Unassembled WGS sequence"/>
</dbReference>
<name>A0ACC3TBX9_LIPKO</name>